<accession>A0ABU1IR31</accession>
<name>A0ABU1IR31_9BACL</name>
<organism evidence="1 2">
    <name type="scientific">Desmospora profundinema</name>
    <dbReference type="NCBI Taxonomy" id="1571184"/>
    <lineage>
        <taxon>Bacteria</taxon>
        <taxon>Bacillati</taxon>
        <taxon>Bacillota</taxon>
        <taxon>Bacilli</taxon>
        <taxon>Bacillales</taxon>
        <taxon>Thermoactinomycetaceae</taxon>
        <taxon>Desmospora</taxon>
    </lineage>
</organism>
<dbReference type="EMBL" id="JAVDQG010000007">
    <property type="protein sequence ID" value="MDR6227002.1"/>
    <property type="molecule type" value="Genomic_DNA"/>
</dbReference>
<dbReference type="Proteomes" id="UP001185012">
    <property type="component" value="Unassembled WGS sequence"/>
</dbReference>
<keyword evidence="2" id="KW-1185">Reference proteome</keyword>
<protein>
    <submittedName>
        <fullName evidence="1">Uncharacterized protein</fullName>
    </submittedName>
</protein>
<sequence length="55" mass="6055">MMLQLTVIHHKFRLPFAACTGGNIRLALTGAYFGSGVSIFGHLFRRPPAWGSVPR</sequence>
<proteinExistence type="predicted"/>
<reference evidence="1 2" key="1">
    <citation type="submission" date="2023-07" db="EMBL/GenBank/DDBJ databases">
        <title>Genomic Encyclopedia of Type Strains, Phase IV (KMG-IV): sequencing the most valuable type-strain genomes for metagenomic binning, comparative biology and taxonomic classification.</title>
        <authorList>
            <person name="Goeker M."/>
        </authorList>
    </citation>
    <scope>NUCLEOTIDE SEQUENCE [LARGE SCALE GENOMIC DNA]</scope>
    <source>
        <strain evidence="1 2">DSM 45903</strain>
    </source>
</reference>
<evidence type="ECO:0000313" key="2">
    <source>
        <dbReference type="Proteomes" id="UP001185012"/>
    </source>
</evidence>
<comment type="caution">
    <text evidence="1">The sequence shown here is derived from an EMBL/GenBank/DDBJ whole genome shotgun (WGS) entry which is preliminary data.</text>
</comment>
<evidence type="ECO:0000313" key="1">
    <source>
        <dbReference type="EMBL" id="MDR6227002.1"/>
    </source>
</evidence>
<dbReference type="RefSeq" id="WP_309867690.1">
    <property type="nucleotide sequence ID" value="NZ_JAVDQG010000007.1"/>
</dbReference>
<gene>
    <name evidence="1" type="ORF">JOE21_003014</name>
</gene>